<evidence type="ECO:0000313" key="4">
    <source>
        <dbReference type="EMBL" id="GAL81778.1"/>
    </source>
</evidence>
<feature type="chain" id="PRO_5007382914" evidence="2">
    <location>
        <begin position="19"/>
        <end position="248"/>
    </location>
</feature>
<feature type="signal peptide" evidence="2">
    <location>
        <begin position="1"/>
        <end position="18"/>
    </location>
</feature>
<dbReference type="RefSeq" id="WP_152596390.1">
    <property type="nucleotide sequence ID" value="NZ_BBNQ01000022.1"/>
</dbReference>
<accession>A0A090WB01</accession>
<evidence type="ECO:0000256" key="2">
    <source>
        <dbReference type="SAM" id="SignalP"/>
    </source>
</evidence>
<feature type="coiled-coil region" evidence="1">
    <location>
        <begin position="131"/>
        <end position="179"/>
    </location>
</feature>
<evidence type="ECO:0000313" key="5">
    <source>
        <dbReference type="Proteomes" id="UP000029644"/>
    </source>
</evidence>
<gene>
    <name evidence="4" type="ORF">JCM19274_337</name>
    <name evidence="3" type="ORF">JCM19300_70</name>
</gene>
<protein>
    <submittedName>
        <fullName evidence="3">Uncharacterized protein</fullName>
    </submittedName>
</protein>
<sequence>MKTLLLLPILFLTSAMQGQGNCEDASAYLINSYSHVKDAYDSNNISHLQYYSNRSVESIKLSKQNLADCNCQKALDLANQVSDLLVQVESATTNEDGRFYVKRARDLSKQSVIEIDKCAYNNANNIEVEETSTENNALANLQKEQEQLKQQQAALKLKEQEIKQKLAEQQTEALALEKKQLIGKYKLAISSTVKTYNESLKLCNSNNKLTATDTDVSQESMETIKAHYISSLKKLASDYVTQLDLCSN</sequence>
<keyword evidence="2" id="KW-0732">Signal</keyword>
<evidence type="ECO:0000313" key="3">
    <source>
        <dbReference type="EMBL" id="GAL64712.1"/>
    </source>
</evidence>
<dbReference type="EMBL" id="BBNU01000018">
    <property type="protein sequence ID" value="GAL81778.1"/>
    <property type="molecule type" value="Genomic_DNA"/>
</dbReference>
<dbReference type="OrthoDB" id="1158605at2"/>
<organism evidence="3 5">
    <name type="scientific">Algibacter lectus</name>
    <dbReference type="NCBI Taxonomy" id="221126"/>
    <lineage>
        <taxon>Bacteria</taxon>
        <taxon>Pseudomonadati</taxon>
        <taxon>Bacteroidota</taxon>
        <taxon>Flavobacteriia</taxon>
        <taxon>Flavobacteriales</taxon>
        <taxon>Flavobacteriaceae</taxon>
        <taxon>Algibacter</taxon>
    </lineage>
</organism>
<proteinExistence type="predicted"/>
<comment type="caution">
    <text evidence="3">The sequence shown here is derived from an EMBL/GenBank/DDBJ whole genome shotgun (WGS) entry which is preliminary data.</text>
</comment>
<dbReference type="Proteomes" id="UP000029643">
    <property type="component" value="Unassembled WGS sequence"/>
</dbReference>
<reference evidence="3 5" key="1">
    <citation type="journal article" date="2014" name="Genome Announc.">
        <title>Draft Genome Sequences of Marine Flavobacterium Algibacter lectus Strains SS8 and NR4.</title>
        <authorList>
            <person name="Takatani N."/>
            <person name="Nakanishi M."/>
            <person name="Meirelles P."/>
            <person name="Mino S."/>
            <person name="Suda W."/>
            <person name="Oshima K."/>
            <person name="Hattori M."/>
            <person name="Ohkuma M."/>
            <person name="Hosokawa M."/>
            <person name="Miyashita K."/>
            <person name="Thompson F.L."/>
            <person name="Niwa A."/>
            <person name="Sawabe T."/>
            <person name="Sawabe T."/>
        </authorList>
    </citation>
    <scope>NUCLEOTIDE SEQUENCE [LARGE SCALE GENOMIC DNA]</scope>
    <source>
        <strain evidence="4">JCM 19274</strain>
        <strain evidence="3 5">JCM 19300</strain>
    </source>
</reference>
<dbReference type="AlphaFoldDB" id="A0A090WB01"/>
<keyword evidence="1" id="KW-0175">Coiled coil</keyword>
<dbReference type="STRING" id="221126.SAMN04489722_106262"/>
<dbReference type="EMBL" id="BBNQ01000022">
    <property type="protein sequence ID" value="GAL64712.1"/>
    <property type="molecule type" value="Genomic_DNA"/>
</dbReference>
<name>A0A090WB01_9FLAO</name>
<dbReference type="Proteomes" id="UP000029644">
    <property type="component" value="Unassembled WGS sequence"/>
</dbReference>
<evidence type="ECO:0000256" key="1">
    <source>
        <dbReference type="SAM" id="Coils"/>
    </source>
</evidence>